<evidence type="ECO:0000313" key="1">
    <source>
        <dbReference type="EMBL" id="GIX83897.1"/>
    </source>
</evidence>
<comment type="caution">
    <text evidence="1">The sequence shown here is derived from an EMBL/GenBank/DDBJ whole genome shotgun (WGS) entry which is preliminary data.</text>
</comment>
<dbReference type="AlphaFoldDB" id="A0AAV4NGH6"/>
<name>A0AAV4NGH6_9ARAC</name>
<proteinExistence type="predicted"/>
<keyword evidence="2" id="KW-1185">Reference proteome</keyword>
<gene>
    <name evidence="1" type="ORF">CDAR_516021</name>
</gene>
<reference evidence="1 2" key="1">
    <citation type="submission" date="2021-06" db="EMBL/GenBank/DDBJ databases">
        <title>Caerostris darwini draft genome.</title>
        <authorList>
            <person name="Kono N."/>
            <person name="Arakawa K."/>
        </authorList>
    </citation>
    <scope>NUCLEOTIDE SEQUENCE [LARGE SCALE GENOMIC DNA]</scope>
</reference>
<protein>
    <submittedName>
        <fullName evidence="1">Uncharacterized protein</fullName>
    </submittedName>
</protein>
<accession>A0AAV4NGH6</accession>
<dbReference type="Proteomes" id="UP001054837">
    <property type="component" value="Unassembled WGS sequence"/>
</dbReference>
<evidence type="ECO:0000313" key="2">
    <source>
        <dbReference type="Proteomes" id="UP001054837"/>
    </source>
</evidence>
<organism evidence="1 2">
    <name type="scientific">Caerostris darwini</name>
    <dbReference type="NCBI Taxonomy" id="1538125"/>
    <lineage>
        <taxon>Eukaryota</taxon>
        <taxon>Metazoa</taxon>
        <taxon>Ecdysozoa</taxon>
        <taxon>Arthropoda</taxon>
        <taxon>Chelicerata</taxon>
        <taxon>Arachnida</taxon>
        <taxon>Araneae</taxon>
        <taxon>Araneomorphae</taxon>
        <taxon>Entelegynae</taxon>
        <taxon>Araneoidea</taxon>
        <taxon>Araneidae</taxon>
        <taxon>Caerostris</taxon>
    </lineage>
</organism>
<sequence length="118" mass="13300">MITKRIITCFNPTAPAPNRKNKTIIRLSRLCISLKSYILNKFHEMPSFYYRSPPPFMYNDERPQTGDANIEIPIKRIKKTIPRIQSSPPSAQTICGIEPNACPYQASAINTTGMCLGP</sequence>
<dbReference type="EMBL" id="BPLQ01001678">
    <property type="protein sequence ID" value="GIX83897.1"/>
    <property type="molecule type" value="Genomic_DNA"/>
</dbReference>